<feature type="region of interest" description="Disordered" evidence="1">
    <location>
        <begin position="36"/>
        <end position="59"/>
    </location>
</feature>
<evidence type="ECO:0000313" key="4">
    <source>
        <dbReference type="Proteomes" id="UP000036987"/>
    </source>
</evidence>
<sequence length="437" mass="50071">MAAAEARAAWPRVANRYIVQEDAKRAPKLACCPSSASKQYFDSDNGESENGSDNSTSNFTPFSWNYTNPNLSSDVKWWLQLHPNFGHQNDLFVHDRVENEVQGKTTDSYTNNLDKATSAVSTVFMKNDFEKQIEELKAVKSDHPPWPPKHKEEDMTKHWYERTKLTVDWNAVDRLDSRVSEKDDCIEDESVWSEEKSRHPWWRVSDKDELALLVAKKSLDRIENCDLPPPMKVHVSVDPLACLGRSDDTVKLSTSSFDTNLNGLIYNHVCHAVHSNTFERIDRKSTSYDETSYSYETCSMIDDFDVDSSKVGLLEALCHSQTRARKAELAAQKAHNEKEHVVNLFLEQASHLFAYKQWVKLLQLESLHLQLKVKEHQLSTLFPVMPWMFGDKGDDDEEQREKRCSFCRYIIAFAVGMSFTGAGLILGWTLGCLFPMI</sequence>
<proteinExistence type="predicted"/>
<dbReference type="PANTHER" id="PTHR33868">
    <property type="entry name" value="EXPRESSED PROTEIN"/>
    <property type="match status" value="1"/>
</dbReference>
<keyword evidence="2" id="KW-0472">Membrane</keyword>
<dbReference type="Proteomes" id="UP000036987">
    <property type="component" value="Unassembled WGS sequence"/>
</dbReference>
<keyword evidence="2" id="KW-0812">Transmembrane</keyword>
<evidence type="ECO:0000256" key="2">
    <source>
        <dbReference type="SAM" id="Phobius"/>
    </source>
</evidence>
<dbReference type="EMBL" id="LFYR01001167">
    <property type="protein sequence ID" value="KMZ64300.1"/>
    <property type="molecule type" value="Genomic_DNA"/>
</dbReference>
<dbReference type="PANTHER" id="PTHR33868:SF2">
    <property type="entry name" value="EXPRESSED PROTEIN"/>
    <property type="match status" value="1"/>
</dbReference>
<evidence type="ECO:0000256" key="1">
    <source>
        <dbReference type="SAM" id="MobiDB-lite"/>
    </source>
</evidence>
<feature type="transmembrane region" description="Helical" evidence="2">
    <location>
        <begin position="409"/>
        <end position="434"/>
    </location>
</feature>
<name>A0A0K9P7X9_ZOSMR</name>
<dbReference type="AlphaFoldDB" id="A0A0K9P7X9"/>
<dbReference type="OMA" id="PWWRSTT"/>
<protein>
    <submittedName>
        <fullName evidence="3">Uncharacterized protein</fullName>
    </submittedName>
</protein>
<keyword evidence="2" id="KW-1133">Transmembrane helix</keyword>
<accession>A0A0K9P7X9</accession>
<evidence type="ECO:0000313" key="3">
    <source>
        <dbReference type="EMBL" id="KMZ64300.1"/>
    </source>
</evidence>
<keyword evidence="4" id="KW-1185">Reference proteome</keyword>
<gene>
    <name evidence="3" type="ORF">ZOSMA_376G00070</name>
</gene>
<organism evidence="3 4">
    <name type="scientific">Zostera marina</name>
    <name type="common">Eelgrass</name>
    <dbReference type="NCBI Taxonomy" id="29655"/>
    <lineage>
        <taxon>Eukaryota</taxon>
        <taxon>Viridiplantae</taxon>
        <taxon>Streptophyta</taxon>
        <taxon>Embryophyta</taxon>
        <taxon>Tracheophyta</taxon>
        <taxon>Spermatophyta</taxon>
        <taxon>Magnoliopsida</taxon>
        <taxon>Liliopsida</taxon>
        <taxon>Zosteraceae</taxon>
        <taxon>Zostera</taxon>
    </lineage>
</organism>
<dbReference type="OrthoDB" id="1920951at2759"/>
<comment type="caution">
    <text evidence="3">The sequence shown here is derived from an EMBL/GenBank/DDBJ whole genome shotgun (WGS) entry which is preliminary data.</text>
</comment>
<reference evidence="4" key="1">
    <citation type="journal article" date="2016" name="Nature">
        <title>The genome of the seagrass Zostera marina reveals angiosperm adaptation to the sea.</title>
        <authorList>
            <person name="Olsen J.L."/>
            <person name="Rouze P."/>
            <person name="Verhelst B."/>
            <person name="Lin Y.-C."/>
            <person name="Bayer T."/>
            <person name="Collen J."/>
            <person name="Dattolo E."/>
            <person name="De Paoli E."/>
            <person name="Dittami S."/>
            <person name="Maumus F."/>
            <person name="Michel G."/>
            <person name="Kersting A."/>
            <person name="Lauritano C."/>
            <person name="Lohaus R."/>
            <person name="Toepel M."/>
            <person name="Tonon T."/>
            <person name="Vanneste K."/>
            <person name="Amirebrahimi M."/>
            <person name="Brakel J."/>
            <person name="Bostroem C."/>
            <person name="Chovatia M."/>
            <person name="Grimwood J."/>
            <person name="Jenkins J.W."/>
            <person name="Jueterbock A."/>
            <person name="Mraz A."/>
            <person name="Stam W.T."/>
            <person name="Tice H."/>
            <person name="Bornberg-Bauer E."/>
            <person name="Green P.J."/>
            <person name="Pearson G.A."/>
            <person name="Procaccini G."/>
            <person name="Duarte C.M."/>
            <person name="Schmutz J."/>
            <person name="Reusch T.B.H."/>
            <person name="Van de Peer Y."/>
        </authorList>
    </citation>
    <scope>NUCLEOTIDE SEQUENCE [LARGE SCALE GENOMIC DNA]</scope>
    <source>
        <strain evidence="4">cv. Finnish</strain>
    </source>
</reference>